<sequence length="35" mass="4031">MNFNLVAHSPAKYCIDYYSWKEMAGKIITYCSPNA</sequence>
<accession>A9NJV2</accession>
<dbReference type="AlphaFoldDB" id="A9NJV2"/>
<proteinExistence type="evidence at transcript level"/>
<evidence type="ECO:0000313" key="1">
    <source>
        <dbReference type="EMBL" id="ABK20913.1"/>
    </source>
</evidence>
<dbReference type="EMBL" id="EF081517">
    <property type="protein sequence ID" value="ABK20913.1"/>
    <property type="molecule type" value="mRNA"/>
</dbReference>
<reference evidence="1" key="1">
    <citation type="journal article" date="2008" name="BMC Genomics">
        <title>A conifer genomics resource of 200,000 spruce (Picea spp.) ESTs and 6,464 high-quality, sequence-finished full-length cDNAs for Sitka spruce (Picea sitchensis).</title>
        <authorList>
            <person name="Ralph S.G."/>
            <person name="Chun H.J."/>
            <person name="Kolosova N."/>
            <person name="Cooper D."/>
            <person name="Oddy C."/>
            <person name="Ritland C.E."/>
            <person name="Kirkpatrick R."/>
            <person name="Moore R."/>
            <person name="Barber S."/>
            <person name="Holt R.A."/>
            <person name="Jones S.J."/>
            <person name="Marra M.A."/>
            <person name="Douglas C.J."/>
            <person name="Ritland K."/>
            <person name="Bohlmann J."/>
        </authorList>
    </citation>
    <scope>NUCLEOTIDE SEQUENCE</scope>
    <source>
        <tissue evidence="1">Green portion of the leader tissue</tissue>
    </source>
</reference>
<name>A9NJV2_PICSI</name>
<organism evidence="1">
    <name type="scientific">Picea sitchensis</name>
    <name type="common">Sitka spruce</name>
    <name type="synonym">Pinus sitchensis</name>
    <dbReference type="NCBI Taxonomy" id="3332"/>
    <lineage>
        <taxon>Eukaryota</taxon>
        <taxon>Viridiplantae</taxon>
        <taxon>Streptophyta</taxon>
        <taxon>Embryophyta</taxon>
        <taxon>Tracheophyta</taxon>
        <taxon>Spermatophyta</taxon>
        <taxon>Pinopsida</taxon>
        <taxon>Pinidae</taxon>
        <taxon>Conifers I</taxon>
        <taxon>Pinales</taxon>
        <taxon>Pinaceae</taxon>
        <taxon>Picea</taxon>
    </lineage>
</organism>
<protein>
    <submittedName>
        <fullName evidence="1">Uncharacterized protein</fullName>
    </submittedName>
</protein>